<dbReference type="Proteomes" id="UP000219329">
    <property type="component" value="Unassembled WGS sequence"/>
</dbReference>
<keyword evidence="1" id="KW-0732">Signal</keyword>
<evidence type="ECO:0000313" key="2">
    <source>
        <dbReference type="EMBL" id="PDH33999.1"/>
    </source>
</evidence>
<evidence type="ECO:0000313" key="3">
    <source>
        <dbReference type="Proteomes" id="UP000219329"/>
    </source>
</evidence>
<gene>
    <name evidence="2" type="ORF">CNF02_06480</name>
</gene>
<comment type="caution">
    <text evidence="2">The sequence shown here is derived from an EMBL/GenBank/DDBJ whole genome shotgun (WGS) entry which is preliminary data.</text>
</comment>
<dbReference type="GO" id="GO:0019441">
    <property type="term" value="P:L-tryptophan catabolic process to kynurenine"/>
    <property type="evidence" value="ECO:0007669"/>
    <property type="project" value="InterPro"/>
</dbReference>
<accession>A0A2A5WBZ6</accession>
<feature type="chain" id="PRO_5013286448" evidence="1">
    <location>
        <begin position="24"/>
        <end position="325"/>
    </location>
</feature>
<dbReference type="GO" id="GO:0004061">
    <property type="term" value="F:arylformamidase activity"/>
    <property type="evidence" value="ECO:0007669"/>
    <property type="project" value="InterPro"/>
</dbReference>
<sequence>MTIKTIKTVILVLLVLLNNPVFAQEPLTQEEVFGWFETLSNWGRWGVNDQLGTVNNITEETRVAAAGLVETGVSVSMAHEILTEVAADNGNPYDHRMTSVGSSPGPWSGDFIGVSYHGYAHSHLDALCHRFQFGTMYNGYSEDEVTEAGCAQLAITSFANGIFGRGIVMDFPRLRGVDWLENGTAITPDWLEEWEQEHGITIGQGDIVLVRTGRWPRREALGPWDLSQNSAGLHATSVKWFKDRNIAIIGSDSALDVKPSGVENFPQPVHALVLVALGMPIFDNLDLEAVAEEAVRHGRPEFLLTTAPLRVGGGTGSPLNPIATF</sequence>
<organism evidence="2 3">
    <name type="scientific">OM182 bacterium MED-G28</name>
    <dbReference type="NCBI Taxonomy" id="1986256"/>
    <lineage>
        <taxon>Bacteria</taxon>
        <taxon>Pseudomonadati</taxon>
        <taxon>Pseudomonadota</taxon>
        <taxon>Gammaproteobacteria</taxon>
        <taxon>OMG group</taxon>
        <taxon>OM182 clade</taxon>
    </lineage>
</organism>
<dbReference type="InterPro" id="IPR037175">
    <property type="entry name" value="KFase_sf"/>
</dbReference>
<dbReference type="Gene3D" id="3.50.30.50">
    <property type="entry name" value="Putative cyclase"/>
    <property type="match status" value="1"/>
</dbReference>
<dbReference type="InterPro" id="IPR007325">
    <property type="entry name" value="KFase/CYL"/>
</dbReference>
<dbReference type="PANTHER" id="PTHR34861">
    <property type="match status" value="1"/>
</dbReference>
<dbReference type="Pfam" id="PF04199">
    <property type="entry name" value="Cyclase"/>
    <property type="match status" value="1"/>
</dbReference>
<reference evidence="2 3" key="1">
    <citation type="submission" date="2017-08" db="EMBL/GenBank/DDBJ databases">
        <title>Fine stratification of microbial communities through a metagenomic profile of the photic zone.</title>
        <authorList>
            <person name="Haro-Moreno J.M."/>
            <person name="Lopez-Perez M."/>
            <person name="De La Torre J."/>
            <person name="Picazo A."/>
            <person name="Camacho A."/>
            <person name="Rodriguez-Valera F."/>
        </authorList>
    </citation>
    <scope>NUCLEOTIDE SEQUENCE [LARGE SCALE GENOMIC DNA]</scope>
    <source>
        <strain evidence="2">MED-G28</strain>
    </source>
</reference>
<dbReference type="SUPFAM" id="SSF102198">
    <property type="entry name" value="Putative cyclase"/>
    <property type="match status" value="1"/>
</dbReference>
<proteinExistence type="predicted"/>
<feature type="signal peptide" evidence="1">
    <location>
        <begin position="1"/>
        <end position="23"/>
    </location>
</feature>
<protein>
    <submittedName>
        <fullName evidence="2">Cyclase</fullName>
    </submittedName>
</protein>
<evidence type="ECO:0000256" key="1">
    <source>
        <dbReference type="SAM" id="SignalP"/>
    </source>
</evidence>
<dbReference type="AlphaFoldDB" id="A0A2A5WBZ6"/>
<name>A0A2A5WBZ6_9GAMM</name>
<dbReference type="EMBL" id="NTJZ01000005">
    <property type="protein sequence ID" value="PDH33999.1"/>
    <property type="molecule type" value="Genomic_DNA"/>
</dbReference>